<comment type="caution">
    <text evidence="7">The sequence shown here is derived from an EMBL/GenBank/DDBJ whole genome shotgun (WGS) entry which is preliminary data.</text>
</comment>
<evidence type="ECO:0000313" key="7">
    <source>
        <dbReference type="EMBL" id="MBP3965015.1"/>
    </source>
</evidence>
<dbReference type="SUPFAM" id="SSF51445">
    <property type="entry name" value="(Trans)glycosidases"/>
    <property type="match status" value="1"/>
</dbReference>
<dbReference type="EMBL" id="JAGKSP010000008">
    <property type="protein sequence ID" value="MBP3965015.1"/>
    <property type="molecule type" value="Genomic_DNA"/>
</dbReference>
<comment type="similarity">
    <text evidence="2">Belongs to the glycosyl hydrolase 3 family.</text>
</comment>
<feature type="domain" description="Glycoside hydrolase family 3 N-terminal" evidence="6">
    <location>
        <begin position="8"/>
        <end position="331"/>
    </location>
</feature>
<protein>
    <recommendedName>
        <fullName evidence="3">beta-N-acetylhexosaminidase</fullName>
        <ecNumber evidence="3">3.2.1.52</ecNumber>
    </recommendedName>
</protein>
<evidence type="ECO:0000256" key="2">
    <source>
        <dbReference type="ARBA" id="ARBA00005336"/>
    </source>
</evidence>
<keyword evidence="5 7" id="KW-0326">Glycosidase</keyword>
<dbReference type="PANTHER" id="PTHR30480:SF13">
    <property type="entry name" value="BETA-HEXOSAMINIDASE"/>
    <property type="match status" value="1"/>
</dbReference>
<dbReference type="NCBIfam" id="NF003740">
    <property type="entry name" value="PRK05337.1"/>
    <property type="match status" value="1"/>
</dbReference>
<evidence type="ECO:0000256" key="4">
    <source>
        <dbReference type="ARBA" id="ARBA00022801"/>
    </source>
</evidence>
<dbReference type="InterPro" id="IPR050226">
    <property type="entry name" value="NagZ_Beta-hexosaminidase"/>
</dbReference>
<evidence type="ECO:0000256" key="3">
    <source>
        <dbReference type="ARBA" id="ARBA00012663"/>
    </source>
</evidence>
<keyword evidence="8" id="KW-1185">Reference proteome</keyword>
<dbReference type="Gene3D" id="3.40.50.1700">
    <property type="entry name" value="Glycoside hydrolase family 3 C-terminal domain"/>
    <property type="match status" value="1"/>
</dbReference>
<evidence type="ECO:0000313" key="8">
    <source>
        <dbReference type="Proteomes" id="UP000673394"/>
    </source>
</evidence>
<sequence length="511" mass="55057">MLQKLSLKQKVALMCVTGVPGQQVTEQDRGRIGETEVGGLGLFPHNISSEQQLKQLVTDIEAASARNGLPYPALLSIDEEGGSLSNLTDFYVSVPGNRAIGLAEDAGLAYLTGKVIGSQLFHLGIGMDWAPVLDVNTNPLNPVIGVRSFHEDAAIAAAYGQAFILGMHRSGVAATAKHFPGHGDVAVDSHKALPTCSLTLEQLHREALVPFKAAIEADVDAIMVAHVVFDQITEAGGLPASLSRYFVTELLRGELGYQGVICTDDIEMHAIGLYFTPEQAGVLAVKAGNDQVLMCHTSEFQDRVMAGIIAAVEQGDIPERQIDASVSRILALKLRMASYRRHAAPLTMHESEMTALHIATSSIVTTRDPAGLLPLSHHPTYLLIMPRQRKLTQADSTEGKEIALAGYLAEQQYNMVTAYISQQPTADEIAGILELLPTVDVVIQCTINAHMFREQLKLAELCAESKPHLCLVLRNPYDESELPASSGVVSICSTSEISMRAFVELHASSIL</sequence>
<proteinExistence type="inferred from homology"/>
<dbReference type="Gene3D" id="3.20.20.300">
    <property type="entry name" value="Glycoside hydrolase, family 3, N-terminal domain"/>
    <property type="match status" value="1"/>
</dbReference>
<evidence type="ECO:0000259" key="6">
    <source>
        <dbReference type="Pfam" id="PF00933"/>
    </source>
</evidence>
<dbReference type="GO" id="GO:0004563">
    <property type="term" value="F:beta-N-acetylhexosaminidase activity"/>
    <property type="evidence" value="ECO:0007669"/>
    <property type="project" value="UniProtKB-EC"/>
</dbReference>
<evidence type="ECO:0000256" key="1">
    <source>
        <dbReference type="ARBA" id="ARBA00001231"/>
    </source>
</evidence>
<dbReference type="PANTHER" id="PTHR30480">
    <property type="entry name" value="BETA-HEXOSAMINIDASE-RELATED"/>
    <property type="match status" value="1"/>
</dbReference>
<evidence type="ECO:0000256" key="5">
    <source>
        <dbReference type="ARBA" id="ARBA00023295"/>
    </source>
</evidence>
<accession>A0ABS5CGR6</accession>
<comment type="catalytic activity">
    <reaction evidence="1">
        <text>Hydrolysis of terminal non-reducing N-acetyl-D-hexosamine residues in N-acetyl-beta-D-hexosaminides.</text>
        <dbReference type="EC" id="3.2.1.52"/>
    </reaction>
</comment>
<dbReference type="Proteomes" id="UP000673394">
    <property type="component" value="Unassembled WGS sequence"/>
</dbReference>
<organism evidence="7 8">
    <name type="scientific">Paenibacillus lignilyticus</name>
    <dbReference type="NCBI Taxonomy" id="1172615"/>
    <lineage>
        <taxon>Bacteria</taxon>
        <taxon>Bacillati</taxon>
        <taxon>Bacillota</taxon>
        <taxon>Bacilli</taxon>
        <taxon>Bacillales</taxon>
        <taxon>Paenibacillaceae</taxon>
        <taxon>Paenibacillus</taxon>
    </lineage>
</organism>
<dbReference type="InterPro" id="IPR036881">
    <property type="entry name" value="Glyco_hydro_3_C_sf"/>
</dbReference>
<dbReference type="Pfam" id="PF00933">
    <property type="entry name" value="Glyco_hydro_3"/>
    <property type="match status" value="1"/>
</dbReference>
<dbReference type="EC" id="3.2.1.52" evidence="3"/>
<keyword evidence="4 7" id="KW-0378">Hydrolase</keyword>
<name>A0ABS5CGR6_9BACL</name>
<dbReference type="InterPro" id="IPR017853">
    <property type="entry name" value="GH"/>
</dbReference>
<dbReference type="InterPro" id="IPR001764">
    <property type="entry name" value="Glyco_hydro_3_N"/>
</dbReference>
<dbReference type="InterPro" id="IPR036962">
    <property type="entry name" value="Glyco_hydro_3_N_sf"/>
</dbReference>
<gene>
    <name evidence="7" type="primary">nagZ</name>
    <name evidence="7" type="ORF">I8J30_20010</name>
</gene>
<reference evidence="7 8" key="1">
    <citation type="submission" date="2021-04" db="EMBL/GenBank/DDBJ databases">
        <title>Paenibacillus sp. DLE-14 whole genome sequence.</title>
        <authorList>
            <person name="Ham Y.J."/>
        </authorList>
    </citation>
    <scope>NUCLEOTIDE SEQUENCE [LARGE SCALE GENOMIC DNA]</scope>
    <source>
        <strain evidence="7 8">DLE-14</strain>
    </source>
</reference>